<comment type="caution">
    <text evidence="1">The sequence shown here is derived from an EMBL/GenBank/DDBJ whole genome shotgun (WGS) entry which is preliminary data.</text>
</comment>
<proteinExistence type="predicted"/>
<dbReference type="Pfam" id="PF16138">
    <property type="entry name" value="DUF4846"/>
    <property type="match status" value="1"/>
</dbReference>
<dbReference type="AlphaFoldDB" id="D0GJM8"/>
<reference evidence="1 2" key="1">
    <citation type="submission" date="2009-10" db="EMBL/GenBank/DDBJ databases">
        <authorList>
            <person name="Harkins D.M."/>
            <person name="Madupu R."/>
            <person name="Durkin A.S."/>
            <person name="Torralba M."/>
            <person name="Methe B."/>
            <person name="Sutton G.G."/>
            <person name="Strausberg R.L."/>
            <person name="Nelson K.E."/>
        </authorList>
    </citation>
    <scope>NUCLEOTIDE SEQUENCE [LARGE SCALE GENOMIC DNA]</scope>
    <source>
        <strain evidence="1 2">F0264</strain>
    </source>
</reference>
<organism evidence="1 2">
    <name type="scientific">Pseudoleptotrichia goodfellowii F0264</name>
    <dbReference type="NCBI Taxonomy" id="596323"/>
    <lineage>
        <taxon>Bacteria</taxon>
        <taxon>Fusobacteriati</taxon>
        <taxon>Fusobacteriota</taxon>
        <taxon>Fusobacteriia</taxon>
        <taxon>Fusobacteriales</taxon>
        <taxon>Leptotrichiaceae</taxon>
        <taxon>Pseudoleptotrichia</taxon>
    </lineage>
</organism>
<evidence type="ECO:0000313" key="2">
    <source>
        <dbReference type="Proteomes" id="UP000004226"/>
    </source>
</evidence>
<dbReference type="Proteomes" id="UP000004226">
    <property type="component" value="Unassembled WGS sequence"/>
</dbReference>
<keyword evidence="2" id="KW-1185">Reference proteome</keyword>
<dbReference type="EMBL" id="ADAD01000051">
    <property type="protein sequence ID" value="EEY35677.1"/>
    <property type="molecule type" value="Genomic_DNA"/>
</dbReference>
<protein>
    <submittedName>
        <fullName evidence="1">Uncharacterized protein</fullName>
    </submittedName>
</protein>
<sequence length="146" mass="16760">MGKNKNLKFNKLLMAVFICLQMSCNSENQSKDVKNDNSQTIQQNEENMKNNIVNPKGTTIETRYNVPAGYKRVQAEEGSFAQFLRNQKLKPYGEKALFFNGEAKRSEGIYDSVIDVEIGDRDLHQCADAIMLLRGEYFYSKKNMTK</sequence>
<dbReference type="eggNOG" id="ENOG502Z85F">
    <property type="taxonomic scope" value="Bacteria"/>
</dbReference>
<dbReference type="InterPro" id="IPR032315">
    <property type="entry name" value="DUF4846"/>
</dbReference>
<name>D0GJM8_9FUSO</name>
<evidence type="ECO:0000313" key="1">
    <source>
        <dbReference type="EMBL" id="EEY35677.1"/>
    </source>
</evidence>
<accession>D0GJM8</accession>
<gene>
    <name evidence="1" type="ORF">HMPREF0554_0903</name>
</gene>